<organism evidence="2 3">
    <name type="scientific">Heterodera trifolii</name>
    <dbReference type="NCBI Taxonomy" id="157864"/>
    <lineage>
        <taxon>Eukaryota</taxon>
        <taxon>Metazoa</taxon>
        <taxon>Ecdysozoa</taxon>
        <taxon>Nematoda</taxon>
        <taxon>Chromadorea</taxon>
        <taxon>Rhabditida</taxon>
        <taxon>Tylenchina</taxon>
        <taxon>Tylenchomorpha</taxon>
        <taxon>Tylenchoidea</taxon>
        <taxon>Heteroderidae</taxon>
        <taxon>Heteroderinae</taxon>
        <taxon>Heterodera</taxon>
    </lineage>
</organism>
<gene>
    <name evidence="2" type="ORF">niasHT_018045</name>
</gene>
<reference evidence="2 3" key="1">
    <citation type="submission" date="2024-10" db="EMBL/GenBank/DDBJ databases">
        <authorList>
            <person name="Kim D."/>
        </authorList>
    </citation>
    <scope>NUCLEOTIDE SEQUENCE [LARGE SCALE GENOMIC DNA]</scope>
    <source>
        <strain evidence="2">BH-2024</strain>
    </source>
</reference>
<sequence length="163" mass="18547">MLGKNFHGIESYPCFLHCLRHITPSMLNELCPPLRVFNACFGNLFPEFPADDSAMASEGQAVAKWLFTPFQNDVPKLFKCEFVRNEWEDWPLKIDAFKAAFASASSPVNFIVSIWFLPPFTASVVPFDLTNELTREQLTLKRMNNSQPNGQNGKRKRLAGNFN</sequence>
<evidence type="ECO:0000256" key="1">
    <source>
        <dbReference type="SAM" id="MobiDB-lite"/>
    </source>
</evidence>
<feature type="compositionally biased region" description="Basic residues" evidence="1">
    <location>
        <begin position="153"/>
        <end position="163"/>
    </location>
</feature>
<dbReference type="EMBL" id="JBICBT010000516">
    <property type="protein sequence ID" value="KAL3111171.1"/>
    <property type="molecule type" value="Genomic_DNA"/>
</dbReference>
<feature type="compositionally biased region" description="Polar residues" evidence="1">
    <location>
        <begin position="142"/>
        <end position="152"/>
    </location>
</feature>
<feature type="region of interest" description="Disordered" evidence="1">
    <location>
        <begin position="141"/>
        <end position="163"/>
    </location>
</feature>
<evidence type="ECO:0000313" key="3">
    <source>
        <dbReference type="Proteomes" id="UP001620626"/>
    </source>
</evidence>
<proteinExistence type="predicted"/>
<comment type="caution">
    <text evidence="2">The sequence shown here is derived from an EMBL/GenBank/DDBJ whole genome shotgun (WGS) entry which is preliminary data.</text>
</comment>
<protein>
    <submittedName>
        <fullName evidence="2">Uncharacterized protein</fullName>
    </submittedName>
</protein>
<evidence type="ECO:0000313" key="2">
    <source>
        <dbReference type="EMBL" id="KAL3111171.1"/>
    </source>
</evidence>
<accession>A0ABD2L7L2</accession>
<keyword evidence="3" id="KW-1185">Reference proteome</keyword>
<dbReference type="AlphaFoldDB" id="A0ABD2L7L2"/>
<dbReference type="Proteomes" id="UP001620626">
    <property type="component" value="Unassembled WGS sequence"/>
</dbReference>
<name>A0ABD2L7L2_9BILA</name>